<reference evidence="5 6" key="1">
    <citation type="submission" date="2016-08" db="EMBL/GenBank/DDBJ databases">
        <title>Complete Genome Sequence Of The Indigo Reducing Clostridium isatidis DSM15098.</title>
        <authorList>
            <person name="Little G.T."/>
            <person name="Minton N.P."/>
        </authorList>
    </citation>
    <scope>NUCLEOTIDE SEQUENCE [LARGE SCALE GENOMIC DNA]</scope>
    <source>
        <strain evidence="5 6">DSM 15098</strain>
    </source>
</reference>
<evidence type="ECO:0000259" key="4">
    <source>
        <dbReference type="PROSITE" id="PS50893"/>
    </source>
</evidence>
<dbReference type="InterPro" id="IPR051782">
    <property type="entry name" value="ABC_Transporter_VariousFunc"/>
</dbReference>
<evidence type="ECO:0000256" key="3">
    <source>
        <dbReference type="ARBA" id="ARBA00022840"/>
    </source>
</evidence>
<keyword evidence="2" id="KW-0547">Nucleotide-binding</keyword>
<keyword evidence="3" id="KW-0067">ATP-binding</keyword>
<dbReference type="Proteomes" id="UP000264883">
    <property type="component" value="Chromosome"/>
</dbReference>
<dbReference type="CDD" id="cd03230">
    <property type="entry name" value="ABC_DR_subfamily_A"/>
    <property type="match status" value="1"/>
</dbReference>
<dbReference type="EMBL" id="CP016786">
    <property type="protein sequence ID" value="ASW43545.1"/>
    <property type="molecule type" value="Genomic_DNA"/>
</dbReference>
<dbReference type="InterPro" id="IPR003593">
    <property type="entry name" value="AAA+_ATPase"/>
</dbReference>
<dbReference type="PANTHER" id="PTHR42939">
    <property type="entry name" value="ABC TRANSPORTER ATP-BINDING PROTEIN ALBC-RELATED"/>
    <property type="match status" value="1"/>
</dbReference>
<keyword evidence="6" id="KW-1185">Reference proteome</keyword>
<gene>
    <name evidence="5" type="ORF">BEN51_08635</name>
</gene>
<accession>A0A343JDD7</accession>
<dbReference type="GO" id="GO:0016887">
    <property type="term" value="F:ATP hydrolysis activity"/>
    <property type="evidence" value="ECO:0007669"/>
    <property type="project" value="InterPro"/>
</dbReference>
<organism evidence="5 6">
    <name type="scientific">Clostridium isatidis</name>
    <dbReference type="NCBI Taxonomy" id="182773"/>
    <lineage>
        <taxon>Bacteria</taxon>
        <taxon>Bacillati</taxon>
        <taxon>Bacillota</taxon>
        <taxon>Clostridia</taxon>
        <taxon>Eubacteriales</taxon>
        <taxon>Clostridiaceae</taxon>
        <taxon>Clostridium</taxon>
    </lineage>
</organism>
<dbReference type="OrthoDB" id="9804819at2"/>
<name>A0A343JDD7_9CLOT</name>
<evidence type="ECO:0000256" key="2">
    <source>
        <dbReference type="ARBA" id="ARBA00022741"/>
    </source>
</evidence>
<dbReference type="SMART" id="SM00382">
    <property type="entry name" value="AAA"/>
    <property type="match status" value="1"/>
</dbReference>
<dbReference type="SUPFAM" id="SSF52540">
    <property type="entry name" value="P-loop containing nucleoside triphosphate hydrolases"/>
    <property type="match status" value="1"/>
</dbReference>
<dbReference type="PANTHER" id="PTHR42939:SF1">
    <property type="entry name" value="ABC TRANSPORTER ATP-BINDING PROTEIN ALBC-RELATED"/>
    <property type="match status" value="1"/>
</dbReference>
<dbReference type="Gene3D" id="3.40.50.300">
    <property type="entry name" value="P-loop containing nucleotide triphosphate hydrolases"/>
    <property type="match status" value="1"/>
</dbReference>
<dbReference type="RefSeq" id="WP_119865679.1">
    <property type="nucleotide sequence ID" value="NZ_CP016786.1"/>
</dbReference>
<evidence type="ECO:0000313" key="6">
    <source>
        <dbReference type="Proteomes" id="UP000264883"/>
    </source>
</evidence>
<dbReference type="PROSITE" id="PS50893">
    <property type="entry name" value="ABC_TRANSPORTER_2"/>
    <property type="match status" value="1"/>
</dbReference>
<evidence type="ECO:0000256" key="1">
    <source>
        <dbReference type="ARBA" id="ARBA00022448"/>
    </source>
</evidence>
<feature type="domain" description="ABC transporter" evidence="4">
    <location>
        <begin position="2"/>
        <end position="227"/>
    </location>
</feature>
<dbReference type="InterPro" id="IPR027417">
    <property type="entry name" value="P-loop_NTPase"/>
</dbReference>
<protein>
    <submittedName>
        <fullName evidence="5">ABC transporter</fullName>
    </submittedName>
</protein>
<proteinExistence type="predicted"/>
<keyword evidence="1" id="KW-0813">Transport</keyword>
<dbReference type="InterPro" id="IPR003439">
    <property type="entry name" value="ABC_transporter-like_ATP-bd"/>
</dbReference>
<dbReference type="KEGG" id="cia:BEN51_08635"/>
<sequence>MLEVENYSFKYGENLVLDNINFSLEKGKILGIIGPSGCGKTSLVKAIVGLYESNESNIRLFGKQVYDNPEIKRNIAYVPDEQPSFYLITIKEIVNFYKSIYSSFSEERFYKINKVFKIPLNKRFMQLSKGMKMRVSIMIAFSIDASLLVLDEPTSGLDPILKRAVLNLVKEKVTRGEKAAIITSHNLRDLEEVCDEILIINNGKVDYYNTLNNMKENIKKIQVAFDKPIYEEDLACQGIITIDNVGRVFTIITEKYDDKFIKSLQQYEPLFIEEIDLNLEEIFIYKLGKEKEYEKIFK</sequence>
<dbReference type="AlphaFoldDB" id="A0A343JDD7"/>
<evidence type="ECO:0000313" key="5">
    <source>
        <dbReference type="EMBL" id="ASW43545.1"/>
    </source>
</evidence>
<dbReference type="GO" id="GO:0005524">
    <property type="term" value="F:ATP binding"/>
    <property type="evidence" value="ECO:0007669"/>
    <property type="project" value="UniProtKB-KW"/>
</dbReference>
<dbReference type="Pfam" id="PF00005">
    <property type="entry name" value="ABC_tran"/>
    <property type="match status" value="1"/>
</dbReference>